<sequence length="147" mass="15924">MSRTVTGCTLPFESVAFERNVTLETNISEGIKVYGNAEQLGQVVSILIDNAIEHTDTGGTTKLELKQKNGAAVMRVSNSGKEIPAEHREKIFERFYRLDEARSGDSNHYGLGLSITKAIITEHKGKISVDCAGGLTTFTVSFTAASQ</sequence>
<dbReference type="CDD" id="cd00075">
    <property type="entry name" value="HATPase"/>
    <property type="match status" value="1"/>
</dbReference>
<evidence type="ECO:0000256" key="1">
    <source>
        <dbReference type="ARBA" id="ARBA00000085"/>
    </source>
</evidence>
<comment type="caution">
    <text evidence="7">The sequence shown here is derived from an EMBL/GenBank/DDBJ whole genome shotgun (WGS) entry which is preliminary data.</text>
</comment>
<dbReference type="PRINTS" id="PR00344">
    <property type="entry name" value="BCTRLSENSOR"/>
</dbReference>
<protein>
    <recommendedName>
        <fullName evidence="2">histidine kinase</fullName>
        <ecNumber evidence="2">2.7.13.3</ecNumber>
    </recommendedName>
</protein>
<dbReference type="PANTHER" id="PTHR43547">
    <property type="entry name" value="TWO-COMPONENT HISTIDINE KINASE"/>
    <property type="match status" value="1"/>
</dbReference>
<dbReference type="FunFam" id="3.30.565.10:FF:000006">
    <property type="entry name" value="Sensor histidine kinase WalK"/>
    <property type="match status" value="1"/>
</dbReference>
<comment type="catalytic activity">
    <reaction evidence="1">
        <text>ATP + protein L-histidine = ADP + protein N-phospho-L-histidine.</text>
        <dbReference type="EC" id="2.7.13.3"/>
    </reaction>
</comment>
<evidence type="ECO:0000256" key="5">
    <source>
        <dbReference type="ARBA" id="ARBA00022777"/>
    </source>
</evidence>
<evidence type="ECO:0000256" key="3">
    <source>
        <dbReference type="ARBA" id="ARBA00022553"/>
    </source>
</evidence>
<feature type="domain" description="Histidine kinase" evidence="6">
    <location>
        <begin position="1"/>
        <end position="146"/>
    </location>
</feature>
<dbReference type="SMART" id="SM00387">
    <property type="entry name" value="HATPase_c"/>
    <property type="match status" value="1"/>
</dbReference>
<keyword evidence="5" id="KW-0418">Kinase</keyword>
<reference evidence="7" key="1">
    <citation type="submission" date="2019-08" db="EMBL/GenBank/DDBJ databases">
        <authorList>
            <person name="Kucharzyk K."/>
            <person name="Murdoch R.W."/>
            <person name="Higgins S."/>
            <person name="Loffler F."/>
        </authorList>
    </citation>
    <scope>NUCLEOTIDE SEQUENCE</scope>
</reference>
<name>A0A645BJA0_9ZZZZ</name>
<dbReference type="PANTHER" id="PTHR43547:SF2">
    <property type="entry name" value="HYBRID SIGNAL TRANSDUCTION HISTIDINE KINASE C"/>
    <property type="match status" value="1"/>
</dbReference>
<dbReference type="PROSITE" id="PS50109">
    <property type="entry name" value="HIS_KIN"/>
    <property type="match status" value="1"/>
</dbReference>
<dbReference type="SUPFAM" id="SSF55874">
    <property type="entry name" value="ATPase domain of HSP90 chaperone/DNA topoisomerase II/histidine kinase"/>
    <property type="match status" value="1"/>
</dbReference>
<dbReference type="EMBL" id="VSSQ01020577">
    <property type="protein sequence ID" value="MPM65549.1"/>
    <property type="molecule type" value="Genomic_DNA"/>
</dbReference>
<evidence type="ECO:0000259" key="6">
    <source>
        <dbReference type="PROSITE" id="PS50109"/>
    </source>
</evidence>
<dbReference type="InterPro" id="IPR036890">
    <property type="entry name" value="HATPase_C_sf"/>
</dbReference>
<dbReference type="InterPro" id="IPR005467">
    <property type="entry name" value="His_kinase_dom"/>
</dbReference>
<dbReference type="InterPro" id="IPR004358">
    <property type="entry name" value="Sig_transdc_His_kin-like_C"/>
</dbReference>
<keyword evidence="4 7" id="KW-0808">Transferase</keyword>
<accession>A0A645BJA0</accession>
<evidence type="ECO:0000256" key="2">
    <source>
        <dbReference type="ARBA" id="ARBA00012438"/>
    </source>
</evidence>
<organism evidence="7">
    <name type="scientific">bioreactor metagenome</name>
    <dbReference type="NCBI Taxonomy" id="1076179"/>
    <lineage>
        <taxon>unclassified sequences</taxon>
        <taxon>metagenomes</taxon>
        <taxon>ecological metagenomes</taxon>
    </lineage>
</organism>
<dbReference type="GO" id="GO:0000155">
    <property type="term" value="F:phosphorelay sensor kinase activity"/>
    <property type="evidence" value="ECO:0007669"/>
    <property type="project" value="TreeGrafter"/>
</dbReference>
<proteinExistence type="predicted"/>
<gene>
    <name evidence="7" type="primary">phoR_24</name>
    <name evidence="7" type="ORF">SDC9_112446</name>
</gene>
<dbReference type="AlphaFoldDB" id="A0A645BJA0"/>
<evidence type="ECO:0000313" key="7">
    <source>
        <dbReference type="EMBL" id="MPM65549.1"/>
    </source>
</evidence>
<dbReference type="InterPro" id="IPR003594">
    <property type="entry name" value="HATPase_dom"/>
</dbReference>
<dbReference type="Pfam" id="PF02518">
    <property type="entry name" value="HATPase_c"/>
    <property type="match status" value="1"/>
</dbReference>
<dbReference type="Gene3D" id="3.30.565.10">
    <property type="entry name" value="Histidine kinase-like ATPase, C-terminal domain"/>
    <property type="match status" value="1"/>
</dbReference>
<evidence type="ECO:0000256" key="4">
    <source>
        <dbReference type="ARBA" id="ARBA00022679"/>
    </source>
</evidence>
<keyword evidence="3" id="KW-0597">Phosphoprotein</keyword>
<dbReference type="EC" id="2.7.13.3" evidence="2"/>